<sequence length="164" mass="17072">MAEEASFRAMDRYVDFEHARFDYRAAQSDPDVDSGVLNEFSGTLLAQGWNVDADESDLAILEREADAIEPAIQFYDACQGRNGFQKLPPGVLLNSCAASALQNAYAAGAGVAALAALITAETGVGGVLAGAIAGVLAAESGILGICGSWNRGIRLFPGGICWSQ</sequence>
<dbReference type="EMBL" id="JAAUVV010000001">
    <property type="protein sequence ID" value="NJJ03025.1"/>
    <property type="molecule type" value="Genomic_DNA"/>
</dbReference>
<organism evidence="1 2">
    <name type="scientific">Corynebacterium coyleae</name>
    <dbReference type="NCBI Taxonomy" id="53374"/>
    <lineage>
        <taxon>Bacteria</taxon>
        <taxon>Bacillati</taxon>
        <taxon>Actinomycetota</taxon>
        <taxon>Actinomycetes</taxon>
        <taxon>Mycobacteriales</taxon>
        <taxon>Corynebacteriaceae</taxon>
        <taxon>Corynebacterium</taxon>
    </lineage>
</organism>
<evidence type="ECO:0000313" key="2">
    <source>
        <dbReference type="Proteomes" id="UP000591626"/>
    </source>
</evidence>
<gene>
    <name evidence="1" type="ORF">HC138_01330</name>
</gene>
<reference evidence="1 2" key="1">
    <citation type="submission" date="2020-03" db="EMBL/GenBank/DDBJ databases">
        <title>Draft genome sequences of bacterial isolates from the female urobiome.</title>
        <authorList>
            <person name="Miller-Ensminger T."/>
            <person name="Wolfe A.J."/>
            <person name="Putonti C."/>
        </authorList>
    </citation>
    <scope>NUCLEOTIDE SEQUENCE [LARGE SCALE GENOMIC DNA]</scope>
    <source>
        <strain evidence="1 2">UMB8490</strain>
    </source>
</reference>
<name>A0AAP6XH41_9CORY</name>
<dbReference type="Proteomes" id="UP000591626">
    <property type="component" value="Unassembled WGS sequence"/>
</dbReference>
<accession>A0AAP6XH41</accession>
<evidence type="ECO:0000313" key="1">
    <source>
        <dbReference type="EMBL" id="NJJ03025.1"/>
    </source>
</evidence>
<dbReference type="RefSeq" id="WP_141743383.1">
    <property type="nucleotide sequence ID" value="NZ_JAAUVV010000001.1"/>
</dbReference>
<comment type="caution">
    <text evidence="1">The sequence shown here is derived from an EMBL/GenBank/DDBJ whole genome shotgun (WGS) entry which is preliminary data.</text>
</comment>
<dbReference type="AlphaFoldDB" id="A0AAP6XH41"/>
<proteinExistence type="predicted"/>
<protein>
    <submittedName>
        <fullName evidence="1">Uncharacterized protein</fullName>
    </submittedName>
</protein>